<evidence type="ECO:0000313" key="2">
    <source>
        <dbReference type="Proteomes" id="UP000283269"/>
    </source>
</evidence>
<name>A0A409W2G8_PSICY</name>
<dbReference type="Proteomes" id="UP000283269">
    <property type="component" value="Unassembled WGS sequence"/>
</dbReference>
<proteinExistence type="predicted"/>
<accession>A0A409W2G8</accession>
<reference evidence="1 2" key="1">
    <citation type="journal article" date="2018" name="Evol. Lett.">
        <title>Horizontal gene cluster transfer increased hallucinogenic mushroom diversity.</title>
        <authorList>
            <person name="Reynolds H.T."/>
            <person name="Vijayakumar V."/>
            <person name="Gluck-Thaler E."/>
            <person name="Korotkin H.B."/>
            <person name="Matheny P.B."/>
            <person name="Slot J.C."/>
        </authorList>
    </citation>
    <scope>NUCLEOTIDE SEQUENCE [LARGE SCALE GENOMIC DNA]</scope>
    <source>
        <strain evidence="1 2">2631</strain>
    </source>
</reference>
<dbReference type="OrthoDB" id="2983156at2759"/>
<keyword evidence="2" id="KW-1185">Reference proteome</keyword>
<organism evidence="1 2">
    <name type="scientific">Psilocybe cyanescens</name>
    <dbReference type="NCBI Taxonomy" id="93625"/>
    <lineage>
        <taxon>Eukaryota</taxon>
        <taxon>Fungi</taxon>
        <taxon>Dikarya</taxon>
        <taxon>Basidiomycota</taxon>
        <taxon>Agaricomycotina</taxon>
        <taxon>Agaricomycetes</taxon>
        <taxon>Agaricomycetidae</taxon>
        <taxon>Agaricales</taxon>
        <taxon>Agaricineae</taxon>
        <taxon>Strophariaceae</taxon>
        <taxon>Psilocybe</taxon>
    </lineage>
</organism>
<protein>
    <submittedName>
        <fullName evidence="1">Uncharacterized protein</fullName>
    </submittedName>
</protein>
<evidence type="ECO:0000313" key="1">
    <source>
        <dbReference type="EMBL" id="PPQ72709.1"/>
    </source>
</evidence>
<dbReference type="AlphaFoldDB" id="A0A409W2G8"/>
<dbReference type="InParanoid" id="A0A409W2G8"/>
<dbReference type="EMBL" id="NHYD01003803">
    <property type="protein sequence ID" value="PPQ72709.1"/>
    <property type="molecule type" value="Genomic_DNA"/>
</dbReference>
<comment type="caution">
    <text evidence="1">The sequence shown here is derived from an EMBL/GenBank/DDBJ whole genome shotgun (WGS) entry which is preliminary data.</text>
</comment>
<gene>
    <name evidence="1" type="ORF">CVT25_011435</name>
</gene>
<sequence>MSLPLTRKLASKTHPPLKLGQQCTLKINAKGVEYLTEAEIGTPGVMKCINETGAPANISIGFYNEAGTKAEPVFVWKHIDKESNLSVHPTSKLQIYAVSDYQATEMITGKINSDIIWERDLHDLAPSTEWNLCYEKNTKKYTIEEVSM</sequence>